<accession>A0A3M0MZ42</accession>
<keyword evidence="2" id="KW-1185">Reference proteome</keyword>
<protein>
    <submittedName>
        <fullName evidence="1">Flagellar biosynthesis protein FlgA</fullName>
    </submittedName>
</protein>
<sequence>MLPLPRGFHAIIEREGPLSIPQLLVHDHEDNVGVVVVENLGAGTEMLCVVTADNSDFRLTAQADIPIGHKVALKPLKAGDTVIKYGEDIGKMVGDAEVGGHVHTHNCKTKRW</sequence>
<reference evidence="1 2" key="1">
    <citation type="submission" date="2018-07" db="EMBL/GenBank/DDBJ databases">
        <authorList>
            <person name="Zhang Y."/>
            <person name="Wang L."/>
            <person name="Ma S."/>
        </authorList>
    </citation>
    <scope>NUCLEOTIDE SEQUENCE [LARGE SCALE GENOMIC DNA]</scope>
    <source>
        <strain evidence="1 2">4-2</strain>
    </source>
</reference>
<keyword evidence="1" id="KW-0282">Flagellum</keyword>
<comment type="caution">
    <text evidence="1">The sequence shown here is derived from an EMBL/GenBank/DDBJ whole genome shotgun (WGS) entry which is preliminary data.</text>
</comment>
<dbReference type="EMBL" id="QOKZ01000002">
    <property type="protein sequence ID" value="RMC36657.1"/>
    <property type="molecule type" value="Genomic_DNA"/>
</dbReference>
<dbReference type="AlphaFoldDB" id="A0A3M0MZ42"/>
<dbReference type="Proteomes" id="UP000273516">
    <property type="component" value="Unassembled WGS sequence"/>
</dbReference>
<proteinExistence type="predicted"/>
<organism evidence="1 2">
    <name type="scientific">Paracoccus alkanivorans</name>
    <dbReference type="NCBI Taxonomy" id="2116655"/>
    <lineage>
        <taxon>Bacteria</taxon>
        <taxon>Pseudomonadati</taxon>
        <taxon>Pseudomonadota</taxon>
        <taxon>Alphaproteobacteria</taxon>
        <taxon>Rhodobacterales</taxon>
        <taxon>Paracoccaceae</taxon>
        <taxon>Paracoccus</taxon>
    </lineage>
</organism>
<dbReference type="CDD" id="cd11613">
    <property type="entry name" value="SAF_AH_GD"/>
    <property type="match status" value="1"/>
</dbReference>
<evidence type="ECO:0000313" key="2">
    <source>
        <dbReference type="Proteomes" id="UP000273516"/>
    </source>
</evidence>
<name>A0A3M0MZ42_9RHOB</name>
<dbReference type="OrthoDB" id="9804574at2"/>
<keyword evidence="1" id="KW-0966">Cell projection</keyword>
<gene>
    <name evidence="1" type="ORF">C9E81_06010</name>
</gene>
<keyword evidence="1" id="KW-0969">Cilium</keyword>
<dbReference type="FunFam" id="2.30.130.110:FF:000003">
    <property type="entry name" value="D-galactarate dehydratase"/>
    <property type="match status" value="1"/>
</dbReference>
<evidence type="ECO:0000313" key="1">
    <source>
        <dbReference type="EMBL" id="RMC36657.1"/>
    </source>
</evidence>
<dbReference type="Gene3D" id="2.30.130.110">
    <property type="match status" value="1"/>
</dbReference>
<dbReference type="InterPro" id="IPR044144">
    <property type="entry name" value="SAF_UxaA/GarD"/>
</dbReference>